<gene>
    <name evidence="3" type="ORF">SAMN04487996_11348</name>
</gene>
<dbReference type="EMBL" id="FNAN01000013">
    <property type="protein sequence ID" value="SDF86959.1"/>
    <property type="molecule type" value="Genomic_DNA"/>
</dbReference>
<sequence>MENPIPIEALFKRYLENKCTPDEVASLLGHFRTGSDEARLRQLITEQLDAGDADSEKHEQAVYEVYASLARQITAPAHRVPVHGRSLITPHLRNAAIWLLALLSVGAGLYLLKYGEKTNRPVAVRHVEAAAGERKKVVLPDSSRIWLNAGSAIDYPAVFQGNERNVSLTGEAFFEVTRDPAHAFVIRTGALRTRVVGTTFNINAYPDDSAIAVSVVTGRVNVSSDKAAVDLLPDHQAVYGKQDGQLIARPCPDAGALAAWKAGKLQFRNKKLHEVIRTLERRYAVAIGVDANARECPVLHADFDDNEPVGRILEMLAVSLNGRVEKKGKTGYRLVTAGCF</sequence>
<dbReference type="InterPro" id="IPR032508">
    <property type="entry name" value="FecR_C"/>
</dbReference>
<dbReference type="PANTHER" id="PTHR30273:SF2">
    <property type="entry name" value="PROTEIN FECR"/>
    <property type="match status" value="1"/>
</dbReference>
<dbReference type="Gene3D" id="3.55.50.30">
    <property type="match status" value="1"/>
</dbReference>
<dbReference type="Gene3D" id="2.60.120.1440">
    <property type="match status" value="1"/>
</dbReference>
<keyword evidence="4" id="KW-1185">Reference proteome</keyword>
<evidence type="ECO:0000313" key="4">
    <source>
        <dbReference type="Proteomes" id="UP000198748"/>
    </source>
</evidence>
<name>A0A1G7PMR1_9BACT</name>
<evidence type="ECO:0000259" key="1">
    <source>
        <dbReference type="Pfam" id="PF04773"/>
    </source>
</evidence>
<dbReference type="Pfam" id="PF04773">
    <property type="entry name" value="FecR"/>
    <property type="match status" value="1"/>
</dbReference>
<dbReference type="OrthoDB" id="1099916at2"/>
<dbReference type="RefSeq" id="WP_090154400.1">
    <property type="nucleotide sequence ID" value="NZ_FNAN01000013.1"/>
</dbReference>
<reference evidence="4" key="1">
    <citation type="submission" date="2016-10" db="EMBL/GenBank/DDBJ databases">
        <authorList>
            <person name="Varghese N."/>
            <person name="Submissions S."/>
        </authorList>
    </citation>
    <scope>NUCLEOTIDE SEQUENCE [LARGE SCALE GENOMIC DNA]</scope>
    <source>
        <strain evidence="4">DSM 25329</strain>
    </source>
</reference>
<dbReference type="Pfam" id="PF16344">
    <property type="entry name" value="FecR_C"/>
    <property type="match status" value="1"/>
</dbReference>
<dbReference type="PIRSF" id="PIRSF018266">
    <property type="entry name" value="FecR"/>
    <property type="match status" value="1"/>
</dbReference>
<proteinExistence type="predicted"/>
<feature type="domain" description="FecR protein" evidence="1">
    <location>
        <begin position="127"/>
        <end position="221"/>
    </location>
</feature>
<feature type="domain" description="Protein FecR C-terminal" evidence="2">
    <location>
        <begin position="264"/>
        <end position="330"/>
    </location>
</feature>
<organism evidence="3 4">
    <name type="scientific">Dyadobacter soli</name>
    <dbReference type="NCBI Taxonomy" id="659014"/>
    <lineage>
        <taxon>Bacteria</taxon>
        <taxon>Pseudomonadati</taxon>
        <taxon>Bacteroidota</taxon>
        <taxon>Cytophagia</taxon>
        <taxon>Cytophagales</taxon>
        <taxon>Spirosomataceae</taxon>
        <taxon>Dyadobacter</taxon>
    </lineage>
</organism>
<accession>A0A1G7PMR1</accession>
<dbReference type="Proteomes" id="UP000198748">
    <property type="component" value="Unassembled WGS sequence"/>
</dbReference>
<dbReference type="AlphaFoldDB" id="A0A1G7PMR1"/>
<evidence type="ECO:0000313" key="3">
    <source>
        <dbReference type="EMBL" id="SDF86959.1"/>
    </source>
</evidence>
<dbReference type="PANTHER" id="PTHR30273">
    <property type="entry name" value="PERIPLASMIC SIGNAL SENSOR AND SIGMA FACTOR ACTIVATOR FECR-RELATED"/>
    <property type="match status" value="1"/>
</dbReference>
<dbReference type="GO" id="GO:0016989">
    <property type="term" value="F:sigma factor antagonist activity"/>
    <property type="evidence" value="ECO:0007669"/>
    <property type="project" value="TreeGrafter"/>
</dbReference>
<dbReference type="InterPro" id="IPR006860">
    <property type="entry name" value="FecR"/>
</dbReference>
<protein>
    <submittedName>
        <fullName evidence="3">FecR family protein</fullName>
    </submittedName>
</protein>
<evidence type="ECO:0000259" key="2">
    <source>
        <dbReference type="Pfam" id="PF16344"/>
    </source>
</evidence>
<dbReference type="STRING" id="659014.SAMN04487996_11348"/>
<dbReference type="InterPro" id="IPR012373">
    <property type="entry name" value="Ferrdict_sens_TM"/>
</dbReference>